<dbReference type="Pfam" id="PF17855">
    <property type="entry name" value="MCM_lid"/>
    <property type="match status" value="1"/>
</dbReference>
<evidence type="ECO:0000256" key="6">
    <source>
        <dbReference type="ARBA" id="ARBA00022806"/>
    </source>
</evidence>
<dbReference type="PRINTS" id="PR01657">
    <property type="entry name" value="MCMFAMILY"/>
</dbReference>
<comment type="catalytic activity">
    <reaction evidence="11">
        <text>ATP + H2O = ADP + phosphate + H(+)</text>
        <dbReference type="Rhea" id="RHEA:13065"/>
        <dbReference type="ChEBI" id="CHEBI:15377"/>
        <dbReference type="ChEBI" id="CHEBI:15378"/>
        <dbReference type="ChEBI" id="CHEBI:30616"/>
        <dbReference type="ChEBI" id="CHEBI:43474"/>
        <dbReference type="ChEBI" id="CHEBI:456216"/>
        <dbReference type="EC" id="3.6.4.12"/>
    </reaction>
</comment>
<comment type="similarity">
    <text evidence="2 10">Belongs to the MCM family.</text>
</comment>
<dbReference type="InterPro" id="IPR033762">
    <property type="entry name" value="MCM_OB"/>
</dbReference>
<accession>A0ABR3AR19</accession>
<evidence type="ECO:0000256" key="1">
    <source>
        <dbReference type="ARBA" id="ARBA00004123"/>
    </source>
</evidence>
<sequence length="910" mass="101560">MSQQPSTPQGNANPTTPGGGYPSTPGAGYPSTPGAGYPSTPGAGYPSTPGAGYPSTPGNHYPSTPGAGYPTTPGYNYASTPGAQPETPQRFTRYTDPRSALYEMSSPVNYARTPGSPSQARSRFRRSELSSALMNDDYAPSSPLLYPGTPIRSGINSYNSPSTPRTPRTTFVRTPYLGSRTGQTPGTPSVPAMDTQEDDPLMATRVVWGTSINVQDAMVSFKNFLVNFRLPDSREPLYPQLLHKVHQTGNVCVNLDCGNLRAYSGTKVLYEQLLKYPQEIIPLMDHIITCYYFEIYPDDEDDKLKVRPFNLHEAVNLRDLDPQNVDQLITIKGLLIRASPVIPDMRKGFFRCLVCDYTLTVGVDRGRIIEPKHCPREQCRSENTMALVHNRCEFSDKQVSRLQETPDVVPDGQTPQTVTVCIYDEMVDVAKPGDRLEVTGIFRGVPVRVNPRQRTIRALFRTYLDVVHIKRTDKKRMHVDKTLQSEFGPEAYEEGDEVEQVNSNDEEMVRQMAMSDNLYDKLARSLAPSIYELDDVKKGILLQLFGGAHKVFKKSGSPRFRGEINILLVGDPGTSKSQILQYVHKIAPRGVYTSGKGSSAVGLTAYITRDPDSRQLVLESGALVLSDGGVCCIDEFDKMSDATRSVLHEVMEQQTISVAKAGIITTLNARTSICACANPIGSRWNKNMSVPANLNLPPPLLSRFDLLYLILDRVDEDADRRLARHLVSLYLENDLLTAGIDIFSVEMLTKYINYARENIQPALTEEAGRHLIDSYVELRQQGQGQGGQEKRVTATTRQLESMIRMAEAHARMRLSDTVEVSDVVEASRLLREAIKDYAIDPKTGRIDMDLILMGHGSHDRHLQDDFVRELKVLLNNYSETRIGWTRLLNDFNAQSNMVTFFYYYACCYDY</sequence>
<proteinExistence type="inferred from homology"/>
<keyword evidence="4 10" id="KW-0547">Nucleotide-binding</keyword>
<keyword evidence="7 10" id="KW-0067">ATP-binding</keyword>
<keyword evidence="9 11" id="KW-0539">Nucleus</keyword>
<dbReference type="Gene3D" id="2.20.28.10">
    <property type="match status" value="1"/>
</dbReference>
<feature type="compositionally biased region" description="Polar residues" evidence="12">
    <location>
        <begin position="73"/>
        <end position="91"/>
    </location>
</feature>
<evidence type="ECO:0000256" key="2">
    <source>
        <dbReference type="ARBA" id="ARBA00008010"/>
    </source>
</evidence>
<dbReference type="InterPro" id="IPR001208">
    <property type="entry name" value="MCM_dom"/>
</dbReference>
<protein>
    <recommendedName>
        <fullName evidence="11">DNA replication licensing factor MCM4</fullName>
        <ecNumber evidence="11">3.6.4.12</ecNumber>
    </recommendedName>
</protein>
<feature type="compositionally biased region" description="Low complexity" evidence="12">
    <location>
        <begin position="22"/>
        <end position="31"/>
    </location>
</feature>
<keyword evidence="3 11" id="KW-0235">DNA replication</keyword>
<gene>
    <name evidence="14" type="ORF">J3Q64DRAFT_1261985</name>
</gene>
<evidence type="ECO:0000256" key="8">
    <source>
        <dbReference type="ARBA" id="ARBA00023125"/>
    </source>
</evidence>
<dbReference type="PANTHER" id="PTHR11630:SF66">
    <property type="entry name" value="DNA REPLICATION LICENSING FACTOR MCM4"/>
    <property type="match status" value="1"/>
</dbReference>
<evidence type="ECO:0000256" key="10">
    <source>
        <dbReference type="RuleBase" id="RU004070"/>
    </source>
</evidence>
<feature type="domain" description="MCM C-terminal AAA(+) ATPase" evidence="13">
    <location>
        <begin position="518"/>
        <end position="726"/>
    </location>
</feature>
<evidence type="ECO:0000256" key="11">
    <source>
        <dbReference type="RuleBase" id="RU368062"/>
    </source>
</evidence>
<evidence type="ECO:0000256" key="4">
    <source>
        <dbReference type="ARBA" id="ARBA00022741"/>
    </source>
</evidence>
<evidence type="ECO:0000313" key="14">
    <source>
        <dbReference type="EMBL" id="KAL0079312.1"/>
    </source>
</evidence>
<name>A0ABR3AR19_PHYBL</name>
<dbReference type="InterPro" id="IPR027417">
    <property type="entry name" value="P-loop_NTPase"/>
</dbReference>
<evidence type="ECO:0000256" key="3">
    <source>
        <dbReference type="ARBA" id="ARBA00022705"/>
    </source>
</evidence>
<dbReference type="SMART" id="SM00350">
    <property type="entry name" value="MCM"/>
    <property type="match status" value="1"/>
</dbReference>
<evidence type="ECO:0000256" key="9">
    <source>
        <dbReference type="ARBA" id="ARBA00023242"/>
    </source>
</evidence>
<feature type="compositionally biased region" description="Polar residues" evidence="12">
    <location>
        <begin position="1"/>
        <end position="13"/>
    </location>
</feature>
<dbReference type="InterPro" id="IPR031327">
    <property type="entry name" value="MCM"/>
</dbReference>
<dbReference type="PRINTS" id="PR01660">
    <property type="entry name" value="MCMPROTEIN4"/>
</dbReference>
<organism evidence="14 15">
    <name type="scientific">Phycomyces blakesleeanus</name>
    <dbReference type="NCBI Taxonomy" id="4837"/>
    <lineage>
        <taxon>Eukaryota</taxon>
        <taxon>Fungi</taxon>
        <taxon>Fungi incertae sedis</taxon>
        <taxon>Mucoromycota</taxon>
        <taxon>Mucoromycotina</taxon>
        <taxon>Mucoromycetes</taxon>
        <taxon>Mucorales</taxon>
        <taxon>Phycomycetaceae</taxon>
        <taxon>Phycomyces</taxon>
    </lineage>
</organism>
<dbReference type="Proteomes" id="UP001448207">
    <property type="component" value="Unassembled WGS sequence"/>
</dbReference>
<reference evidence="14 15" key="1">
    <citation type="submission" date="2024-04" db="EMBL/GenBank/DDBJ databases">
        <title>Symmetric and asymmetric DNA N6-adenine methylation regulates different biological responses in Mucorales.</title>
        <authorList>
            <consortium name="Lawrence Berkeley National Laboratory"/>
            <person name="Lax C."/>
            <person name="Mondo S.J."/>
            <person name="Osorio-Concepcion M."/>
            <person name="Muszewska A."/>
            <person name="Corrochano-Luque M."/>
            <person name="Gutierrez G."/>
            <person name="Riley R."/>
            <person name="Lipzen A."/>
            <person name="Guo J."/>
            <person name="Hundley H."/>
            <person name="Amirebrahimi M."/>
            <person name="Ng V."/>
            <person name="Lorenzo-Gutierrez D."/>
            <person name="Binder U."/>
            <person name="Yang J."/>
            <person name="Song Y."/>
            <person name="Canovas D."/>
            <person name="Navarro E."/>
            <person name="Freitag M."/>
            <person name="Gabaldon T."/>
            <person name="Grigoriev I.V."/>
            <person name="Corrochano L.M."/>
            <person name="Nicolas F.E."/>
            <person name="Garre V."/>
        </authorList>
    </citation>
    <scope>NUCLEOTIDE SEQUENCE [LARGE SCALE GENOMIC DNA]</scope>
    <source>
        <strain evidence="14 15">L51</strain>
    </source>
</reference>
<evidence type="ECO:0000256" key="5">
    <source>
        <dbReference type="ARBA" id="ARBA00022801"/>
    </source>
</evidence>
<evidence type="ECO:0000256" key="7">
    <source>
        <dbReference type="ARBA" id="ARBA00022840"/>
    </source>
</evidence>
<evidence type="ECO:0000313" key="15">
    <source>
        <dbReference type="Proteomes" id="UP001448207"/>
    </source>
</evidence>
<comment type="caution">
    <text evidence="14">The sequence shown here is derived from an EMBL/GenBank/DDBJ whole genome shotgun (WGS) entry which is preliminary data.</text>
</comment>
<dbReference type="InterPro" id="IPR027925">
    <property type="entry name" value="MCM_N"/>
</dbReference>
<dbReference type="SUPFAM" id="SSF50249">
    <property type="entry name" value="Nucleic acid-binding proteins"/>
    <property type="match status" value="1"/>
</dbReference>
<dbReference type="Gene3D" id="3.30.1640.10">
    <property type="entry name" value="mini-chromosome maintenance (MCM) complex, chain A, domain 1"/>
    <property type="match status" value="1"/>
</dbReference>
<dbReference type="InterPro" id="IPR018525">
    <property type="entry name" value="MCM_CS"/>
</dbReference>
<keyword evidence="5 11" id="KW-0378">Hydrolase</keyword>
<dbReference type="Gene3D" id="3.40.50.300">
    <property type="entry name" value="P-loop containing nucleotide triphosphate hydrolases"/>
    <property type="match status" value="1"/>
</dbReference>
<dbReference type="Pfam" id="PF00493">
    <property type="entry name" value="MCM"/>
    <property type="match status" value="1"/>
</dbReference>
<dbReference type="InterPro" id="IPR012340">
    <property type="entry name" value="NA-bd_OB-fold"/>
</dbReference>
<dbReference type="EMBL" id="JBCLYO010000022">
    <property type="protein sequence ID" value="KAL0079312.1"/>
    <property type="molecule type" value="Genomic_DNA"/>
</dbReference>
<dbReference type="Gene3D" id="2.40.50.140">
    <property type="entry name" value="Nucleic acid-binding proteins"/>
    <property type="match status" value="1"/>
</dbReference>
<dbReference type="EC" id="3.6.4.12" evidence="11"/>
<dbReference type="CDD" id="cd17755">
    <property type="entry name" value="MCM4"/>
    <property type="match status" value="1"/>
</dbReference>
<keyword evidence="15" id="KW-1185">Reference proteome</keyword>
<dbReference type="InterPro" id="IPR008047">
    <property type="entry name" value="MCM_4"/>
</dbReference>
<evidence type="ECO:0000256" key="12">
    <source>
        <dbReference type="SAM" id="MobiDB-lite"/>
    </source>
</evidence>
<dbReference type="SUPFAM" id="SSF52540">
    <property type="entry name" value="P-loop containing nucleoside triphosphate hydrolases"/>
    <property type="match status" value="1"/>
</dbReference>
<keyword evidence="6 11" id="KW-0347">Helicase</keyword>
<feature type="region of interest" description="Disordered" evidence="12">
    <location>
        <begin position="155"/>
        <end position="195"/>
    </location>
</feature>
<dbReference type="PROSITE" id="PS00847">
    <property type="entry name" value="MCM_1"/>
    <property type="match status" value="1"/>
</dbReference>
<evidence type="ECO:0000259" key="13">
    <source>
        <dbReference type="PROSITE" id="PS50051"/>
    </source>
</evidence>
<dbReference type="Pfam" id="PF17207">
    <property type="entry name" value="MCM_OB"/>
    <property type="match status" value="1"/>
</dbReference>
<comment type="subcellular location">
    <subcellularLocation>
        <location evidence="1">Nucleus</location>
    </subcellularLocation>
</comment>
<feature type="compositionally biased region" description="Low complexity" evidence="12">
    <location>
        <begin position="163"/>
        <end position="175"/>
    </location>
</feature>
<keyword evidence="8 10" id="KW-0238">DNA-binding</keyword>
<comment type="subunit">
    <text evidence="11">Component of the MCM2-7 complex.</text>
</comment>
<dbReference type="PROSITE" id="PS50051">
    <property type="entry name" value="MCM_2"/>
    <property type="match status" value="1"/>
</dbReference>
<dbReference type="PANTHER" id="PTHR11630">
    <property type="entry name" value="DNA REPLICATION LICENSING FACTOR MCM FAMILY MEMBER"/>
    <property type="match status" value="1"/>
</dbReference>
<feature type="region of interest" description="Disordered" evidence="12">
    <location>
        <begin position="1"/>
        <end position="91"/>
    </location>
</feature>
<comment type="function">
    <text evidence="11">Acts as component of the MCM2-7 complex (MCM complex) which is the replicative helicase essential for 'once per cell cycle' DNA replication initiation and elongation in eukaryotic cells. The active ATPase sites in the MCM2-7 ring are formed through the interaction surfaces of two neighboring subunits such that a critical structure of a conserved arginine finger motif is provided in trans relative to the ATP-binding site of the Walker A box of the adjacent subunit. The six ATPase active sites, however, are likely to contribute differentially to the complex helicase activity.</text>
</comment>
<dbReference type="InterPro" id="IPR041562">
    <property type="entry name" value="MCM_lid"/>
</dbReference>
<dbReference type="Pfam" id="PF14551">
    <property type="entry name" value="MCM_N"/>
    <property type="match status" value="1"/>
</dbReference>